<name>A0A175Y3X1_9SPHN</name>
<dbReference type="Gene3D" id="1.10.260.40">
    <property type="entry name" value="lambda repressor-like DNA-binding domains"/>
    <property type="match status" value="1"/>
</dbReference>
<sequence length="329" mass="34271">MDEVESGQPAPTPVEPARPGDRLRAARDSRGLSLAEIAARTRVPQRHLEALEAGDYGALPSPTYAMGFAKAYARAVGMDEVELAADLRRELDRMGPRQPEYVPYETADPARVPSRGVAVLGVGIALAVLILVGLWYGTNLFQQHGATPPAAQDAVVAQAVTPRPTAAATPAAPTGGQVVLTAKDEVWLRVYDADNKTLYLGTMKPGETFAVPATANDPKINVGRPDKLDVTLNGTAIPPLGDGSRAIKDVRVSGAAIAARLSGAPAPAPTATPSAAATSATRSSEERSPRRSERRADRPATSETQRANLQSAETAPTPPPATTGNSSAP</sequence>
<dbReference type="KEGG" id="smy:BJP26_02735"/>
<dbReference type="GeneID" id="93797143"/>
<evidence type="ECO:0000256" key="1">
    <source>
        <dbReference type="SAM" id="MobiDB-lite"/>
    </source>
</evidence>
<dbReference type="PANTHER" id="PTHR34475">
    <property type="match status" value="1"/>
</dbReference>
<gene>
    <name evidence="3" type="ORF">AVM11_04095</name>
</gene>
<feature type="region of interest" description="Disordered" evidence="1">
    <location>
        <begin position="263"/>
        <end position="329"/>
    </location>
</feature>
<dbReference type="InterPro" id="IPR050400">
    <property type="entry name" value="Bact_Cytoskel_RodZ"/>
</dbReference>
<feature type="compositionally biased region" description="Low complexity" evidence="1">
    <location>
        <begin position="269"/>
        <end position="282"/>
    </location>
</feature>
<dbReference type="InterPro" id="IPR010982">
    <property type="entry name" value="Lambda_DNA-bd_dom_sf"/>
</dbReference>
<dbReference type="PANTHER" id="PTHR34475:SF1">
    <property type="entry name" value="CYTOSKELETON PROTEIN RODZ"/>
    <property type="match status" value="1"/>
</dbReference>
<dbReference type="SUPFAM" id="SSF47413">
    <property type="entry name" value="lambda repressor-like DNA-binding domains"/>
    <property type="match status" value="1"/>
</dbReference>
<dbReference type="Pfam" id="PF13464">
    <property type="entry name" value="RodZ_C"/>
    <property type="match status" value="1"/>
</dbReference>
<dbReference type="OrthoDB" id="9790252at2"/>
<dbReference type="InterPro" id="IPR001387">
    <property type="entry name" value="Cro/C1-type_HTH"/>
</dbReference>
<evidence type="ECO:0000313" key="4">
    <source>
        <dbReference type="Proteomes" id="UP000078460"/>
    </source>
</evidence>
<dbReference type="Pfam" id="PF13413">
    <property type="entry name" value="HTH_25"/>
    <property type="match status" value="1"/>
</dbReference>
<evidence type="ECO:0000313" key="3">
    <source>
        <dbReference type="EMBL" id="KZB95462.1"/>
    </source>
</evidence>
<keyword evidence="4" id="KW-1185">Reference proteome</keyword>
<dbReference type="Proteomes" id="UP000078460">
    <property type="component" value="Unassembled WGS sequence"/>
</dbReference>
<keyword evidence="2" id="KW-0472">Membrane</keyword>
<keyword evidence="2" id="KW-0812">Transmembrane</keyword>
<dbReference type="SMR" id="A0A175Y3X1"/>
<feature type="transmembrane region" description="Helical" evidence="2">
    <location>
        <begin position="117"/>
        <end position="137"/>
    </location>
</feature>
<dbReference type="RefSeq" id="WP_017980438.1">
    <property type="nucleotide sequence ID" value="NZ_CP017578.1"/>
</dbReference>
<dbReference type="GO" id="GO:0003677">
    <property type="term" value="F:DNA binding"/>
    <property type="evidence" value="ECO:0007669"/>
    <property type="project" value="InterPro"/>
</dbReference>
<evidence type="ECO:0000256" key="2">
    <source>
        <dbReference type="SAM" id="Phobius"/>
    </source>
</evidence>
<accession>A0A175Y3X1</accession>
<comment type="caution">
    <text evidence="3">The sequence shown here is derived from an EMBL/GenBank/DDBJ whole genome shotgun (WGS) entry which is preliminary data.</text>
</comment>
<dbReference type="InterPro" id="IPR025194">
    <property type="entry name" value="RodZ-like_C"/>
</dbReference>
<proteinExistence type="predicted"/>
<dbReference type="AlphaFoldDB" id="A0A175Y3X1"/>
<dbReference type="CDD" id="cd00093">
    <property type="entry name" value="HTH_XRE"/>
    <property type="match status" value="1"/>
</dbReference>
<dbReference type="STRING" id="621456.BJP26_02735"/>
<organism evidence="3 4">
    <name type="scientific">Sphingomonas melonis TY</name>
    <dbReference type="NCBI Taxonomy" id="621456"/>
    <lineage>
        <taxon>Bacteria</taxon>
        <taxon>Pseudomonadati</taxon>
        <taxon>Pseudomonadota</taxon>
        <taxon>Alphaproteobacteria</taxon>
        <taxon>Sphingomonadales</taxon>
        <taxon>Sphingomonadaceae</taxon>
        <taxon>Sphingomonas</taxon>
    </lineage>
</organism>
<feature type="compositionally biased region" description="Polar residues" evidence="1">
    <location>
        <begin position="302"/>
        <end position="313"/>
    </location>
</feature>
<dbReference type="EMBL" id="LQCK02000012">
    <property type="protein sequence ID" value="KZB95462.1"/>
    <property type="molecule type" value="Genomic_DNA"/>
</dbReference>
<feature type="region of interest" description="Disordered" evidence="1">
    <location>
        <begin position="1"/>
        <end position="26"/>
    </location>
</feature>
<reference evidence="3" key="1">
    <citation type="submission" date="2016-03" db="EMBL/GenBank/DDBJ databases">
        <title>Sphingomonas melonis TY, whole genome shotgun sequencing.</title>
        <authorList>
            <person name="Wang H."/>
            <person name="Zhu P."/>
        </authorList>
    </citation>
    <scope>NUCLEOTIDE SEQUENCE [LARGE SCALE GENOMIC DNA]</scope>
    <source>
        <strain evidence="3">TY</strain>
    </source>
</reference>
<keyword evidence="2" id="KW-1133">Transmembrane helix</keyword>
<dbReference type="SMART" id="SM00530">
    <property type="entry name" value="HTH_XRE"/>
    <property type="match status" value="1"/>
</dbReference>
<protein>
    <submittedName>
        <fullName evidence="3">Uncharacterized protein</fullName>
    </submittedName>
</protein>
<feature type="compositionally biased region" description="Basic and acidic residues" evidence="1">
    <location>
        <begin position="283"/>
        <end position="300"/>
    </location>
</feature>